<keyword evidence="3" id="KW-1185">Reference proteome</keyword>
<gene>
    <name evidence="2" type="ORF">BaRGS_00008394</name>
</gene>
<sequence>MPAVTFFNRLFYWCGWIENTVRREDKDNPTARKYTGAGHFRLGQSVSVSENAPIKWRRKTSARVLERKRERDVNDKQSLASSKN</sequence>
<accession>A0ABD0LN65</accession>
<reference evidence="2 3" key="1">
    <citation type="journal article" date="2023" name="Sci. Data">
        <title>Genome assembly of the Korean intertidal mud-creeper Batillaria attramentaria.</title>
        <authorList>
            <person name="Patra A.K."/>
            <person name="Ho P.T."/>
            <person name="Jun S."/>
            <person name="Lee S.J."/>
            <person name="Kim Y."/>
            <person name="Won Y.J."/>
        </authorList>
    </citation>
    <scope>NUCLEOTIDE SEQUENCE [LARGE SCALE GENOMIC DNA]</scope>
    <source>
        <strain evidence="2">Wonlab-2016</strain>
    </source>
</reference>
<proteinExistence type="predicted"/>
<dbReference type="Proteomes" id="UP001519460">
    <property type="component" value="Unassembled WGS sequence"/>
</dbReference>
<feature type="region of interest" description="Disordered" evidence="1">
    <location>
        <begin position="59"/>
        <end position="84"/>
    </location>
</feature>
<evidence type="ECO:0000256" key="1">
    <source>
        <dbReference type="SAM" id="MobiDB-lite"/>
    </source>
</evidence>
<organism evidence="2 3">
    <name type="scientific">Batillaria attramentaria</name>
    <dbReference type="NCBI Taxonomy" id="370345"/>
    <lineage>
        <taxon>Eukaryota</taxon>
        <taxon>Metazoa</taxon>
        <taxon>Spiralia</taxon>
        <taxon>Lophotrochozoa</taxon>
        <taxon>Mollusca</taxon>
        <taxon>Gastropoda</taxon>
        <taxon>Caenogastropoda</taxon>
        <taxon>Sorbeoconcha</taxon>
        <taxon>Cerithioidea</taxon>
        <taxon>Batillariidae</taxon>
        <taxon>Batillaria</taxon>
    </lineage>
</organism>
<evidence type="ECO:0000313" key="2">
    <source>
        <dbReference type="EMBL" id="KAK7500487.1"/>
    </source>
</evidence>
<dbReference type="EMBL" id="JACVVK020000037">
    <property type="protein sequence ID" value="KAK7500487.1"/>
    <property type="molecule type" value="Genomic_DNA"/>
</dbReference>
<dbReference type="AlphaFoldDB" id="A0ABD0LN65"/>
<evidence type="ECO:0000313" key="3">
    <source>
        <dbReference type="Proteomes" id="UP001519460"/>
    </source>
</evidence>
<name>A0ABD0LN65_9CAEN</name>
<feature type="compositionally biased region" description="Basic and acidic residues" evidence="1">
    <location>
        <begin position="64"/>
        <end position="75"/>
    </location>
</feature>
<comment type="caution">
    <text evidence="2">The sequence shown here is derived from an EMBL/GenBank/DDBJ whole genome shotgun (WGS) entry which is preliminary data.</text>
</comment>
<protein>
    <submittedName>
        <fullName evidence="2">Uncharacterized protein</fullName>
    </submittedName>
</protein>